<name>A0A5B2X603_9PSEU</name>
<dbReference type="Pfam" id="PF13707">
    <property type="entry name" value="RloB"/>
    <property type="match status" value="1"/>
</dbReference>
<reference evidence="1 2" key="2">
    <citation type="submission" date="2019-09" db="EMBL/GenBank/DDBJ databases">
        <authorList>
            <person name="Jin C."/>
        </authorList>
    </citation>
    <scope>NUCLEOTIDE SEQUENCE [LARGE SCALE GENOMIC DNA]</scope>
    <source>
        <strain evidence="1 2">AN110305</strain>
    </source>
</reference>
<dbReference type="InterPro" id="IPR025591">
    <property type="entry name" value="RloB"/>
</dbReference>
<proteinExistence type="predicted"/>
<protein>
    <submittedName>
        <fullName evidence="1">RloB domain-containing protein</fullName>
    </submittedName>
</protein>
<accession>A0A5B2X603</accession>
<sequence>MHRKVKSKVDSPENLVRYAVELRRHRDEEFDEVWCVVDVDEFDIERAAGLARRHGVQLAVSNPCFEYWLLLHFKDHVSFLDGYKGVRAVLGKYVSGYDKKLDFTLFEPKVEDAVRRAKDAGRIGQEHAVNPSTGVWRLVERVVDAP</sequence>
<dbReference type="RefSeq" id="WP_149851622.1">
    <property type="nucleotide sequence ID" value="NZ_VUOB01000041.1"/>
</dbReference>
<dbReference type="Proteomes" id="UP000323454">
    <property type="component" value="Unassembled WGS sequence"/>
</dbReference>
<dbReference type="OrthoDB" id="9796523at2"/>
<evidence type="ECO:0000313" key="1">
    <source>
        <dbReference type="EMBL" id="KAA2258625.1"/>
    </source>
</evidence>
<gene>
    <name evidence="1" type="ORF">F0L68_22525</name>
</gene>
<reference evidence="1 2" key="1">
    <citation type="submission" date="2019-09" db="EMBL/GenBank/DDBJ databases">
        <title>Goodfellowia gen. nov., a new genus of the Pseudonocardineae related to Actinoalloteichus, containing Goodfellowia coeruleoviolacea gen. nov., comb. nov. gen. nov., comb. nov.</title>
        <authorList>
            <person name="Labeda D."/>
        </authorList>
    </citation>
    <scope>NUCLEOTIDE SEQUENCE [LARGE SCALE GENOMIC DNA]</scope>
    <source>
        <strain evidence="1 2">AN110305</strain>
    </source>
</reference>
<evidence type="ECO:0000313" key="2">
    <source>
        <dbReference type="Proteomes" id="UP000323454"/>
    </source>
</evidence>
<dbReference type="AlphaFoldDB" id="A0A5B2X603"/>
<comment type="caution">
    <text evidence="1">The sequence shown here is derived from an EMBL/GenBank/DDBJ whole genome shotgun (WGS) entry which is preliminary data.</text>
</comment>
<keyword evidence="2" id="KW-1185">Reference proteome</keyword>
<organism evidence="1 2">
    <name type="scientific">Solihabitans fulvus</name>
    <dbReference type="NCBI Taxonomy" id="1892852"/>
    <lineage>
        <taxon>Bacteria</taxon>
        <taxon>Bacillati</taxon>
        <taxon>Actinomycetota</taxon>
        <taxon>Actinomycetes</taxon>
        <taxon>Pseudonocardiales</taxon>
        <taxon>Pseudonocardiaceae</taxon>
        <taxon>Solihabitans</taxon>
    </lineage>
</organism>
<dbReference type="EMBL" id="VUOB01000041">
    <property type="protein sequence ID" value="KAA2258625.1"/>
    <property type="molecule type" value="Genomic_DNA"/>
</dbReference>